<evidence type="ECO:0000256" key="1">
    <source>
        <dbReference type="SAM" id="Phobius"/>
    </source>
</evidence>
<keyword evidence="1" id="KW-0472">Membrane</keyword>
<protein>
    <submittedName>
        <fullName evidence="2">Uncharacterized protein</fullName>
    </submittedName>
</protein>
<feature type="transmembrane region" description="Helical" evidence="1">
    <location>
        <begin position="37"/>
        <end position="69"/>
    </location>
</feature>
<accession>A0A6C0JDX8</accession>
<dbReference type="EMBL" id="MN740389">
    <property type="protein sequence ID" value="QHU03832.1"/>
    <property type="molecule type" value="Genomic_DNA"/>
</dbReference>
<dbReference type="AlphaFoldDB" id="A0A6C0JDX8"/>
<name>A0A6C0JDX8_9ZZZZ</name>
<evidence type="ECO:0000313" key="2">
    <source>
        <dbReference type="EMBL" id="QHU03832.1"/>
    </source>
</evidence>
<keyword evidence="1" id="KW-0812">Transmembrane</keyword>
<keyword evidence="1" id="KW-1133">Transmembrane helix</keyword>
<feature type="transmembrane region" description="Helical" evidence="1">
    <location>
        <begin position="6"/>
        <end position="25"/>
    </location>
</feature>
<proteinExistence type="predicted"/>
<organism evidence="2">
    <name type="scientific">viral metagenome</name>
    <dbReference type="NCBI Taxonomy" id="1070528"/>
    <lineage>
        <taxon>unclassified sequences</taxon>
        <taxon>metagenomes</taxon>
        <taxon>organismal metagenomes</taxon>
    </lineage>
</organism>
<sequence>MVQTKNTLTTIAQFIPIIIIFLLLSRFRNVVDFSNTYLGKLIAVLIIIFYASLDKIVGVFVCALIIFYYQMDIVENMLNMENDSEHFSNLEDVKHNHNNSHLDKTLDDYIYSSKEETMNYSNLDEEKDILIKNEKKKDKFRKESCVNGQLMNKGSKVNYQITEKVFPDIKFRRGACNPCLKKCEFSVIEKKMKTEEKLRRK</sequence>
<reference evidence="2" key="1">
    <citation type="journal article" date="2020" name="Nature">
        <title>Giant virus diversity and host interactions through global metagenomics.</title>
        <authorList>
            <person name="Schulz F."/>
            <person name="Roux S."/>
            <person name="Paez-Espino D."/>
            <person name="Jungbluth S."/>
            <person name="Walsh D.A."/>
            <person name="Denef V.J."/>
            <person name="McMahon K.D."/>
            <person name="Konstantinidis K.T."/>
            <person name="Eloe-Fadrosh E.A."/>
            <person name="Kyrpides N.C."/>
            <person name="Woyke T."/>
        </authorList>
    </citation>
    <scope>NUCLEOTIDE SEQUENCE</scope>
    <source>
        <strain evidence="2">GVMAG-M-3300027708-20</strain>
    </source>
</reference>